<organism evidence="4 5">
    <name type="scientific">Salinispora tropica (strain ATCC BAA-916 / DSM 44818 / JCM 13857 / NBRC 105044 / CNB-440)</name>
    <dbReference type="NCBI Taxonomy" id="369723"/>
    <lineage>
        <taxon>Bacteria</taxon>
        <taxon>Bacillati</taxon>
        <taxon>Actinomycetota</taxon>
        <taxon>Actinomycetes</taxon>
        <taxon>Micromonosporales</taxon>
        <taxon>Micromonosporaceae</taxon>
        <taxon>Salinispora</taxon>
    </lineage>
</organism>
<evidence type="ECO:0000259" key="3">
    <source>
        <dbReference type="Pfam" id="PF00881"/>
    </source>
</evidence>
<keyword evidence="2" id="KW-0560">Oxidoreductase</keyword>
<dbReference type="EMBL" id="CP000667">
    <property type="protein sequence ID" value="ABP52710.1"/>
    <property type="molecule type" value="Genomic_DNA"/>
</dbReference>
<gene>
    <name evidence="4" type="ordered locus">Strop_0225</name>
</gene>
<dbReference type="eggNOG" id="COG0778">
    <property type="taxonomic scope" value="Bacteria"/>
</dbReference>
<dbReference type="HOGENOM" id="CLU_070764_6_1_11"/>
<dbReference type="InterPro" id="IPR000415">
    <property type="entry name" value="Nitroreductase-like"/>
</dbReference>
<dbReference type="GO" id="GO:0016491">
    <property type="term" value="F:oxidoreductase activity"/>
    <property type="evidence" value="ECO:0007669"/>
    <property type="project" value="UniProtKB-KW"/>
</dbReference>
<name>A4X1G0_SALTO</name>
<dbReference type="RefSeq" id="WP_011904146.1">
    <property type="nucleotide sequence ID" value="NC_009380.1"/>
</dbReference>
<evidence type="ECO:0000256" key="1">
    <source>
        <dbReference type="ARBA" id="ARBA00007118"/>
    </source>
</evidence>
<evidence type="ECO:0000256" key="2">
    <source>
        <dbReference type="ARBA" id="ARBA00023002"/>
    </source>
</evidence>
<evidence type="ECO:0000313" key="5">
    <source>
        <dbReference type="Proteomes" id="UP000000235"/>
    </source>
</evidence>
<dbReference type="Proteomes" id="UP000000235">
    <property type="component" value="Chromosome"/>
</dbReference>
<evidence type="ECO:0000313" key="4">
    <source>
        <dbReference type="EMBL" id="ABP52710.1"/>
    </source>
</evidence>
<proteinExistence type="inferred from homology"/>
<dbReference type="KEGG" id="stp:Strop_0225"/>
<comment type="similarity">
    <text evidence="1">Belongs to the nitroreductase family.</text>
</comment>
<dbReference type="PANTHER" id="PTHR43673:SF10">
    <property type="entry name" value="NADH DEHYDROGENASE_NAD(P)H NITROREDUCTASE XCC3605-RELATED"/>
    <property type="match status" value="1"/>
</dbReference>
<sequence>MTDLTPLIAFRWSPRSFDPDADLGPTEVDLLLEAARWAPSAANRQPWRFALGHRDDETWKRIMVNLPERDQRWAGRASLLLLAAHLAPATEPAEETAYDLGHAVAQLTTQATALGLHTRQLHELDRTGLATELELPADLRPATVVAIGRLGDPLNLPADLIEAETGLRRRRPVADLLLVSPAATPISQYGRSFPDPVHAT</sequence>
<dbReference type="PATRIC" id="fig|369723.5.peg.232"/>
<dbReference type="SUPFAM" id="SSF55469">
    <property type="entry name" value="FMN-dependent nitroreductase-like"/>
    <property type="match status" value="1"/>
</dbReference>
<dbReference type="Gene3D" id="3.40.109.10">
    <property type="entry name" value="NADH Oxidase"/>
    <property type="match status" value="1"/>
</dbReference>
<keyword evidence="5" id="KW-1185">Reference proteome</keyword>
<dbReference type="STRING" id="369723.Strop_0225"/>
<dbReference type="PANTHER" id="PTHR43673">
    <property type="entry name" value="NAD(P)H NITROREDUCTASE YDGI-RELATED"/>
    <property type="match status" value="1"/>
</dbReference>
<feature type="domain" description="Nitroreductase" evidence="3">
    <location>
        <begin position="8"/>
        <end position="56"/>
    </location>
</feature>
<dbReference type="AlphaFoldDB" id="A4X1G0"/>
<dbReference type="Pfam" id="PF00881">
    <property type="entry name" value="Nitroreductase"/>
    <property type="match status" value="1"/>
</dbReference>
<dbReference type="InterPro" id="IPR029479">
    <property type="entry name" value="Nitroreductase"/>
</dbReference>
<protein>
    <submittedName>
        <fullName evidence="4">Nitroreductase</fullName>
    </submittedName>
</protein>
<reference evidence="5" key="1">
    <citation type="journal article" date="2007" name="Proc. Natl. Acad. Sci. U.S.A.">
        <title>Genome sequencing reveals complex secondary metabolome in the marine actinomycete Salinispora tropica.</title>
        <authorList>
            <person name="Udwary D.W."/>
            <person name="Zeigler L."/>
            <person name="Asolkar R.N."/>
            <person name="Singan V."/>
            <person name="Lapidus A."/>
            <person name="Fenical W."/>
            <person name="Jensen P.R."/>
            <person name="Moore B.S."/>
        </authorList>
    </citation>
    <scope>NUCLEOTIDE SEQUENCE [LARGE SCALE GENOMIC DNA]</scope>
    <source>
        <strain evidence="5">ATCC BAA-916 / DSM 44818 / CNB-440</strain>
    </source>
</reference>
<accession>A4X1G0</accession>